<dbReference type="Gene3D" id="1.20.1280.50">
    <property type="match status" value="1"/>
</dbReference>
<dbReference type="Pfam" id="PF00646">
    <property type="entry name" value="F-box"/>
    <property type="match status" value="1"/>
</dbReference>
<dbReference type="InterPro" id="IPR050796">
    <property type="entry name" value="SCF_F-box_component"/>
</dbReference>
<dbReference type="InterPro" id="IPR001810">
    <property type="entry name" value="F-box_dom"/>
</dbReference>
<reference evidence="3" key="4">
    <citation type="journal article" date="2018" name="Nat. Plants">
        <title>Whole-genome landscape of Medicago truncatula symbiotic genes.</title>
        <authorList>
            <person name="Pecrix Y."/>
            <person name="Gamas P."/>
            <person name="Carrere S."/>
        </authorList>
    </citation>
    <scope>NUCLEOTIDE SEQUENCE</scope>
    <source>
        <tissue evidence="3">Leaves</tissue>
    </source>
</reference>
<dbReference type="PANTHER" id="PTHR31672:SF13">
    <property type="entry name" value="F-BOX PROTEIN CPR30-LIKE"/>
    <property type="match status" value="1"/>
</dbReference>
<dbReference type="EnsemblPlants" id="KEH44437">
    <property type="protein sequence ID" value="KEH44437"/>
    <property type="gene ID" value="MTR_1g115160"/>
</dbReference>
<dbReference type="Gramene" id="rna6842">
    <property type="protein sequence ID" value="RHN82664.1"/>
    <property type="gene ID" value="gene6842"/>
</dbReference>
<reference evidence="2 5" key="2">
    <citation type="journal article" date="2014" name="BMC Genomics">
        <title>An improved genome release (version Mt4.0) for the model legume Medicago truncatula.</title>
        <authorList>
            <person name="Tang H."/>
            <person name="Krishnakumar V."/>
            <person name="Bidwell S."/>
            <person name="Rosen B."/>
            <person name="Chan A."/>
            <person name="Zhou S."/>
            <person name="Gentzbittel L."/>
            <person name="Childs K.L."/>
            <person name="Yandell M."/>
            <person name="Gundlach H."/>
            <person name="Mayer K.F."/>
            <person name="Schwartz D.C."/>
            <person name="Town C.D."/>
        </authorList>
    </citation>
    <scope>GENOME REANNOTATION</scope>
    <source>
        <strain evidence="2">A17</strain>
        <strain evidence="4 5">cv. Jemalong A17</strain>
    </source>
</reference>
<evidence type="ECO:0000313" key="5">
    <source>
        <dbReference type="Proteomes" id="UP000002051"/>
    </source>
</evidence>
<dbReference type="InterPro" id="IPR017451">
    <property type="entry name" value="F-box-assoc_interact_dom"/>
</dbReference>
<dbReference type="SUPFAM" id="SSF81383">
    <property type="entry name" value="F-box domain"/>
    <property type="match status" value="1"/>
</dbReference>
<feature type="domain" description="F-box" evidence="1">
    <location>
        <begin position="16"/>
        <end position="62"/>
    </location>
</feature>
<protein>
    <submittedName>
        <fullName evidence="2">F-box protein interaction domain protein</fullName>
    </submittedName>
    <submittedName>
        <fullName evidence="3">Putative F-box domain-containing protein</fullName>
    </submittedName>
</protein>
<dbReference type="EMBL" id="CM001217">
    <property type="protein sequence ID" value="KEH44437.1"/>
    <property type="molecule type" value="Genomic_DNA"/>
</dbReference>
<dbReference type="HOGENOM" id="CLU_027176_1_4_1"/>
<sequence length="371" mass="43008">MTEKTLTPLLPPSNSLHLPLHLPFDLVVVILCRLPVKFLLQLRCVCKSWNSLISEDSNFTRKHLQLSTSNLHRHHLNFIGNLSGPLDFPMSSVFNSVSTKHAMQLSYPPIISAYSNKVTTCDGMLCFKVSHSLALLCNPSIRKYKIMPPFKTPGSPIFNLVYDRFTHNYKIIAVIFDSNNKNEVNIHALGTDYWRKIQDLPYNKIHRRPGTFVSDTVNWLVYDRSRATKVIVSLDLEKESYQTLCSPHDMQFNIFNTLGVLRDCLCILYHSHRHKFSDIWIMKEYGNEQSWTKLLSIPHMEDGIYYDSKALYISKDDQLILEFHLKKGRRKSLLIYDSKNNTSKISEIQNINNWMTSNIYVESLMSPFVKS</sequence>
<gene>
    <name evidence="4" type="primary">25485673</name>
    <name evidence="2" type="ordered locus">MTR_1g115160</name>
    <name evidence="3" type="ORF">MtrunA17_Chr1g0212221</name>
</gene>
<dbReference type="InterPro" id="IPR036047">
    <property type="entry name" value="F-box-like_dom_sf"/>
</dbReference>
<dbReference type="NCBIfam" id="TIGR01640">
    <property type="entry name" value="F_box_assoc_1"/>
    <property type="match status" value="1"/>
</dbReference>
<evidence type="ECO:0000313" key="3">
    <source>
        <dbReference type="EMBL" id="RHN82664.1"/>
    </source>
</evidence>
<evidence type="ECO:0000259" key="1">
    <source>
        <dbReference type="PROSITE" id="PS50181"/>
    </source>
</evidence>
<dbReference type="PANTHER" id="PTHR31672">
    <property type="entry name" value="BNACNNG10540D PROTEIN"/>
    <property type="match status" value="1"/>
</dbReference>
<organism evidence="2 5">
    <name type="scientific">Medicago truncatula</name>
    <name type="common">Barrel medic</name>
    <name type="synonym">Medicago tribuloides</name>
    <dbReference type="NCBI Taxonomy" id="3880"/>
    <lineage>
        <taxon>Eukaryota</taxon>
        <taxon>Viridiplantae</taxon>
        <taxon>Streptophyta</taxon>
        <taxon>Embryophyta</taxon>
        <taxon>Tracheophyta</taxon>
        <taxon>Spermatophyta</taxon>
        <taxon>Magnoliopsida</taxon>
        <taxon>eudicotyledons</taxon>
        <taxon>Gunneridae</taxon>
        <taxon>Pentapetalae</taxon>
        <taxon>rosids</taxon>
        <taxon>fabids</taxon>
        <taxon>Fabales</taxon>
        <taxon>Fabaceae</taxon>
        <taxon>Papilionoideae</taxon>
        <taxon>50 kb inversion clade</taxon>
        <taxon>NPAAA clade</taxon>
        <taxon>Hologalegina</taxon>
        <taxon>IRL clade</taxon>
        <taxon>Trifolieae</taxon>
        <taxon>Medicago</taxon>
    </lineage>
</organism>
<proteinExistence type="predicted"/>
<dbReference type="Proteomes" id="UP000002051">
    <property type="component" value="Unassembled WGS sequence"/>
</dbReference>
<dbReference type="STRING" id="3880.A0A072VRP9"/>
<keyword evidence="5" id="KW-1185">Reference proteome</keyword>
<accession>A0A072VRP9</accession>
<dbReference type="PROSITE" id="PS50181">
    <property type="entry name" value="FBOX"/>
    <property type="match status" value="1"/>
</dbReference>
<evidence type="ECO:0000313" key="4">
    <source>
        <dbReference type="EnsemblPlants" id="KEH44437"/>
    </source>
</evidence>
<dbReference type="AlphaFoldDB" id="A0A072VRP9"/>
<reference evidence="4" key="3">
    <citation type="submission" date="2015-04" db="UniProtKB">
        <authorList>
            <consortium name="EnsemblPlants"/>
        </authorList>
    </citation>
    <scope>IDENTIFICATION</scope>
    <source>
        <strain evidence="4">cv. Jemalong A17</strain>
    </source>
</reference>
<dbReference type="SMART" id="SM00256">
    <property type="entry name" value="FBOX"/>
    <property type="match status" value="1"/>
</dbReference>
<dbReference type="EMBL" id="PSQE01000001">
    <property type="protein sequence ID" value="RHN82664.1"/>
    <property type="molecule type" value="Genomic_DNA"/>
</dbReference>
<dbReference type="Pfam" id="PF07734">
    <property type="entry name" value="FBA_1"/>
    <property type="match status" value="1"/>
</dbReference>
<name>A0A072VRP9_MEDTR</name>
<reference evidence="2 5" key="1">
    <citation type="journal article" date="2011" name="Nature">
        <title>The Medicago genome provides insight into the evolution of rhizobial symbioses.</title>
        <authorList>
            <person name="Young N.D."/>
            <person name="Debelle F."/>
            <person name="Oldroyd G.E."/>
            <person name="Geurts R."/>
            <person name="Cannon S.B."/>
            <person name="Udvardi M.K."/>
            <person name="Benedito V.A."/>
            <person name="Mayer K.F."/>
            <person name="Gouzy J."/>
            <person name="Schoof H."/>
            <person name="Van de Peer Y."/>
            <person name="Proost S."/>
            <person name="Cook D.R."/>
            <person name="Meyers B.C."/>
            <person name="Spannagl M."/>
            <person name="Cheung F."/>
            <person name="De Mita S."/>
            <person name="Krishnakumar V."/>
            <person name="Gundlach H."/>
            <person name="Zhou S."/>
            <person name="Mudge J."/>
            <person name="Bharti A.K."/>
            <person name="Murray J.D."/>
            <person name="Naoumkina M.A."/>
            <person name="Rosen B."/>
            <person name="Silverstein K.A."/>
            <person name="Tang H."/>
            <person name="Rombauts S."/>
            <person name="Zhao P.X."/>
            <person name="Zhou P."/>
            <person name="Barbe V."/>
            <person name="Bardou P."/>
            <person name="Bechner M."/>
            <person name="Bellec A."/>
            <person name="Berger A."/>
            <person name="Berges H."/>
            <person name="Bidwell S."/>
            <person name="Bisseling T."/>
            <person name="Choisne N."/>
            <person name="Couloux A."/>
            <person name="Denny R."/>
            <person name="Deshpande S."/>
            <person name="Dai X."/>
            <person name="Doyle J.J."/>
            <person name="Dudez A.M."/>
            <person name="Farmer A.D."/>
            <person name="Fouteau S."/>
            <person name="Franken C."/>
            <person name="Gibelin C."/>
            <person name="Gish J."/>
            <person name="Goldstein S."/>
            <person name="Gonzalez A.J."/>
            <person name="Green P.J."/>
            <person name="Hallab A."/>
            <person name="Hartog M."/>
            <person name="Hua A."/>
            <person name="Humphray S.J."/>
            <person name="Jeong D.H."/>
            <person name="Jing Y."/>
            <person name="Jocker A."/>
            <person name="Kenton S.M."/>
            <person name="Kim D.J."/>
            <person name="Klee K."/>
            <person name="Lai H."/>
            <person name="Lang C."/>
            <person name="Lin S."/>
            <person name="Macmil S.L."/>
            <person name="Magdelenat G."/>
            <person name="Matthews L."/>
            <person name="McCorrison J."/>
            <person name="Monaghan E.L."/>
            <person name="Mun J.H."/>
            <person name="Najar F.Z."/>
            <person name="Nicholson C."/>
            <person name="Noirot C."/>
            <person name="O'Bleness M."/>
            <person name="Paule C.R."/>
            <person name="Poulain J."/>
            <person name="Prion F."/>
            <person name="Qin B."/>
            <person name="Qu C."/>
            <person name="Retzel E.F."/>
            <person name="Riddle C."/>
            <person name="Sallet E."/>
            <person name="Samain S."/>
            <person name="Samson N."/>
            <person name="Sanders I."/>
            <person name="Saurat O."/>
            <person name="Scarpelli C."/>
            <person name="Schiex T."/>
            <person name="Segurens B."/>
            <person name="Severin A.J."/>
            <person name="Sherrier D.J."/>
            <person name="Shi R."/>
            <person name="Sims S."/>
            <person name="Singer S.R."/>
            <person name="Sinharoy S."/>
            <person name="Sterck L."/>
            <person name="Viollet A."/>
            <person name="Wang B.B."/>
            <person name="Wang K."/>
            <person name="Wang M."/>
            <person name="Wang X."/>
            <person name="Warfsmann J."/>
            <person name="Weissenbach J."/>
            <person name="White D.D."/>
            <person name="White J.D."/>
            <person name="Wiley G.B."/>
            <person name="Wincker P."/>
            <person name="Xing Y."/>
            <person name="Yang L."/>
            <person name="Yao Z."/>
            <person name="Ying F."/>
            <person name="Zhai J."/>
            <person name="Zhou L."/>
            <person name="Zuber A."/>
            <person name="Denarie J."/>
            <person name="Dixon R.A."/>
            <person name="May G.D."/>
            <person name="Schwartz D.C."/>
            <person name="Rogers J."/>
            <person name="Quetier F."/>
            <person name="Town C.D."/>
            <person name="Roe B.A."/>
        </authorList>
    </citation>
    <scope>NUCLEOTIDE SEQUENCE [LARGE SCALE GENOMIC DNA]</scope>
    <source>
        <strain evidence="2">A17</strain>
        <strain evidence="4 5">cv. Jemalong A17</strain>
    </source>
</reference>
<dbReference type="InterPro" id="IPR006527">
    <property type="entry name" value="F-box-assoc_dom_typ1"/>
</dbReference>
<evidence type="ECO:0000313" key="2">
    <source>
        <dbReference type="EMBL" id="KEH44437.1"/>
    </source>
</evidence>
<dbReference type="CDD" id="cd22157">
    <property type="entry name" value="F-box_AtFBW1-like"/>
    <property type="match status" value="1"/>
</dbReference>
<dbReference type="Proteomes" id="UP000265566">
    <property type="component" value="Chromosome 1"/>
</dbReference>